<comment type="caution">
    <text evidence="1">The sequence shown here is derived from an EMBL/GenBank/DDBJ whole genome shotgun (WGS) entry which is preliminary data.</text>
</comment>
<gene>
    <name evidence="1" type="ORF">Pyn_00816</name>
</gene>
<dbReference type="Proteomes" id="UP000250321">
    <property type="component" value="Unassembled WGS sequence"/>
</dbReference>
<proteinExistence type="predicted"/>
<accession>A0A314ZBY6</accession>
<dbReference type="EMBL" id="PJQY01000201">
    <property type="protein sequence ID" value="PQQ16240.1"/>
    <property type="molecule type" value="Genomic_DNA"/>
</dbReference>
<keyword evidence="2" id="KW-1185">Reference proteome</keyword>
<protein>
    <submittedName>
        <fullName evidence="1">Uncharacterized protein</fullName>
    </submittedName>
</protein>
<reference evidence="1 2" key="1">
    <citation type="submission" date="2018-02" db="EMBL/GenBank/DDBJ databases">
        <title>Draft genome of wild Prunus yedoensis var. nudiflora.</title>
        <authorList>
            <person name="Baek S."/>
            <person name="Kim J.-H."/>
            <person name="Choi K."/>
            <person name="Kim G.-B."/>
            <person name="Cho A."/>
            <person name="Jang H."/>
            <person name="Shin C.-H."/>
            <person name="Yu H.-J."/>
            <person name="Mun J.-H."/>
        </authorList>
    </citation>
    <scope>NUCLEOTIDE SEQUENCE [LARGE SCALE GENOMIC DNA]</scope>
    <source>
        <strain evidence="2">cv. Jeju island</strain>
        <tissue evidence="1">Leaf</tissue>
    </source>
</reference>
<dbReference type="AlphaFoldDB" id="A0A314ZBY6"/>
<organism evidence="1 2">
    <name type="scientific">Prunus yedoensis var. nudiflora</name>
    <dbReference type="NCBI Taxonomy" id="2094558"/>
    <lineage>
        <taxon>Eukaryota</taxon>
        <taxon>Viridiplantae</taxon>
        <taxon>Streptophyta</taxon>
        <taxon>Embryophyta</taxon>
        <taxon>Tracheophyta</taxon>
        <taxon>Spermatophyta</taxon>
        <taxon>Magnoliopsida</taxon>
        <taxon>eudicotyledons</taxon>
        <taxon>Gunneridae</taxon>
        <taxon>Pentapetalae</taxon>
        <taxon>rosids</taxon>
        <taxon>fabids</taxon>
        <taxon>Rosales</taxon>
        <taxon>Rosaceae</taxon>
        <taxon>Amygdaloideae</taxon>
        <taxon>Amygdaleae</taxon>
        <taxon>Prunus</taxon>
    </lineage>
</organism>
<evidence type="ECO:0000313" key="1">
    <source>
        <dbReference type="EMBL" id="PQQ16240.1"/>
    </source>
</evidence>
<evidence type="ECO:0000313" key="2">
    <source>
        <dbReference type="Proteomes" id="UP000250321"/>
    </source>
</evidence>
<name>A0A314ZBY6_PRUYE</name>
<sequence length="60" mass="6626">MQALERKLQALERQRRLGAGARAAEASWLKRSSEPAGARANLQALERIAISCFKTGRFLA</sequence>